<dbReference type="Proteomes" id="UP000623608">
    <property type="component" value="Unassembled WGS sequence"/>
</dbReference>
<dbReference type="Pfam" id="PF00583">
    <property type="entry name" value="Acetyltransf_1"/>
    <property type="match status" value="1"/>
</dbReference>
<dbReference type="RefSeq" id="WP_203811540.1">
    <property type="nucleotide sequence ID" value="NZ_BOMY01000041.1"/>
</dbReference>
<sequence>MTIEADFMYDYETRMPEAARDRLGVRSARIGRGVALAMVHDPSTYWSKALGFGFDLAPEVLDEVLEFYRESGAERAVIQLTPPFAELARDRGLEHAGTWVKLAGDPAKVAAPATELRIGPVPAGRAREWADLVLGTFGMPAGDLTEMLAGTVGRPGWHPFAAFDGERIVAGANLYVNGSEAALNAAATRPDDRGRGAQSALIAARAAAAAEAGCRQIFAETWKPADGAHNGSLANMLRAGLAPIYERDNWIWRR</sequence>
<dbReference type="GO" id="GO:0016747">
    <property type="term" value="F:acyltransferase activity, transferring groups other than amino-acyl groups"/>
    <property type="evidence" value="ECO:0007669"/>
    <property type="project" value="InterPro"/>
</dbReference>
<evidence type="ECO:0000259" key="1">
    <source>
        <dbReference type="PROSITE" id="PS51186"/>
    </source>
</evidence>
<gene>
    <name evidence="2" type="ORF">Ate02nite_63900</name>
</gene>
<dbReference type="AlphaFoldDB" id="A0A919TWW3"/>
<feature type="domain" description="N-acetyltransferase" evidence="1">
    <location>
        <begin position="116"/>
        <end position="254"/>
    </location>
</feature>
<accession>A0A919TWW3</accession>
<proteinExistence type="predicted"/>
<dbReference type="InterPro" id="IPR000182">
    <property type="entry name" value="GNAT_dom"/>
</dbReference>
<protein>
    <recommendedName>
        <fullName evidence="1">N-acetyltransferase domain-containing protein</fullName>
    </recommendedName>
</protein>
<dbReference type="Gene3D" id="3.40.630.30">
    <property type="match status" value="1"/>
</dbReference>
<comment type="caution">
    <text evidence="2">The sequence shown here is derived from an EMBL/GenBank/DDBJ whole genome shotgun (WGS) entry which is preliminary data.</text>
</comment>
<dbReference type="PROSITE" id="PS51186">
    <property type="entry name" value="GNAT"/>
    <property type="match status" value="1"/>
</dbReference>
<evidence type="ECO:0000313" key="2">
    <source>
        <dbReference type="EMBL" id="GIF23660.1"/>
    </source>
</evidence>
<name>A0A919TWW3_9ACTN</name>
<dbReference type="InterPro" id="IPR016181">
    <property type="entry name" value="Acyl_CoA_acyltransferase"/>
</dbReference>
<dbReference type="SUPFAM" id="SSF55729">
    <property type="entry name" value="Acyl-CoA N-acyltransferases (Nat)"/>
    <property type="match status" value="1"/>
</dbReference>
<evidence type="ECO:0000313" key="3">
    <source>
        <dbReference type="Proteomes" id="UP000623608"/>
    </source>
</evidence>
<keyword evidence="3" id="KW-1185">Reference proteome</keyword>
<reference evidence="2" key="1">
    <citation type="submission" date="2021-01" db="EMBL/GenBank/DDBJ databases">
        <title>Whole genome shotgun sequence of Actinoplanes tereljensis NBRC 105297.</title>
        <authorList>
            <person name="Komaki H."/>
            <person name="Tamura T."/>
        </authorList>
    </citation>
    <scope>NUCLEOTIDE SEQUENCE</scope>
    <source>
        <strain evidence="2">NBRC 105297</strain>
    </source>
</reference>
<dbReference type="EMBL" id="BOMY01000041">
    <property type="protein sequence ID" value="GIF23660.1"/>
    <property type="molecule type" value="Genomic_DNA"/>
</dbReference>
<organism evidence="2 3">
    <name type="scientific">Paractinoplanes tereljensis</name>
    <dbReference type="NCBI Taxonomy" id="571912"/>
    <lineage>
        <taxon>Bacteria</taxon>
        <taxon>Bacillati</taxon>
        <taxon>Actinomycetota</taxon>
        <taxon>Actinomycetes</taxon>
        <taxon>Micromonosporales</taxon>
        <taxon>Micromonosporaceae</taxon>
        <taxon>Paractinoplanes</taxon>
    </lineage>
</organism>